<dbReference type="InterPro" id="IPR042175">
    <property type="entry name" value="Cell/Rod_MreC_2"/>
</dbReference>
<dbReference type="GO" id="GO:0005886">
    <property type="term" value="C:plasma membrane"/>
    <property type="evidence" value="ECO:0007669"/>
    <property type="project" value="TreeGrafter"/>
</dbReference>
<dbReference type="EMBL" id="FPIB01000028">
    <property type="protein sequence ID" value="SFV91124.1"/>
    <property type="molecule type" value="Genomic_DNA"/>
</dbReference>
<dbReference type="PANTHER" id="PTHR34138">
    <property type="entry name" value="CELL SHAPE-DETERMINING PROTEIN MREC"/>
    <property type="match status" value="1"/>
</dbReference>
<dbReference type="PANTHER" id="PTHR34138:SF1">
    <property type="entry name" value="CELL SHAPE-DETERMINING PROTEIN MREC"/>
    <property type="match status" value="1"/>
</dbReference>
<feature type="region of interest" description="Disordered" evidence="1">
    <location>
        <begin position="308"/>
        <end position="355"/>
    </location>
</feature>
<gene>
    <name evidence="3" type="ORF">MNB_SV-4-176</name>
</gene>
<evidence type="ECO:0000259" key="2">
    <source>
        <dbReference type="Pfam" id="PF04085"/>
    </source>
</evidence>
<evidence type="ECO:0000256" key="1">
    <source>
        <dbReference type="SAM" id="MobiDB-lite"/>
    </source>
</evidence>
<dbReference type="NCBIfam" id="NF010507">
    <property type="entry name" value="PRK13922.10-6"/>
    <property type="match status" value="1"/>
</dbReference>
<sequence length="355" mass="40384">MKTRIIIIIILLLILGVLLTRNDERITNTLLSIINPIKQNYKALTQELEDKGHSYLFQKESIEKLTKENRILRKRLLEQTHYIRQVKDIYSVLPHLTKLPVKSISLTSTISYIKLNSFSRIILTKPKQIHSNHIYGLIQKSVVAGIALLHNNQLYGYLTSDEQCRFTVFVGKEKAPGIAIGVKNHTMIVKFIPKWHKIKKGDKVVTSGLDDIFFANLPVGIVTKVDTQSAFKVAYIKTYADIFHPKIFFLINNAAPTLTEGFDANTTDIPLCIPRHETAIFKSNTTDASTLSIEENNTISTPAISSIPQRIDQTQEETIEPEVPQEQHQEPKPTPKPYQKRHKSIRAVPQTLDLF</sequence>
<proteinExistence type="predicted"/>
<dbReference type="Pfam" id="PF04085">
    <property type="entry name" value="MreC"/>
    <property type="match status" value="1"/>
</dbReference>
<dbReference type="InterPro" id="IPR007221">
    <property type="entry name" value="MreC"/>
</dbReference>
<protein>
    <submittedName>
        <fullName evidence="3">Rod shape-determining protein MreC</fullName>
    </submittedName>
</protein>
<name>A0A1W1EAZ8_9ZZZZ</name>
<dbReference type="GO" id="GO:0008360">
    <property type="term" value="P:regulation of cell shape"/>
    <property type="evidence" value="ECO:0007669"/>
    <property type="project" value="InterPro"/>
</dbReference>
<dbReference type="Gene3D" id="2.40.10.350">
    <property type="entry name" value="Rod shape-determining protein MreC, domain 2"/>
    <property type="match status" value="1"/>
</dbReference>
<organism evidence="3">
    <name type="scientific">hydrothermal vent metagenome</name>
    <dbReference type="NCBI Taxonomy" id="652676"/>
    <lineage>
        <taxon>unclassified sequences</taxon>
        <taxon>metagenomes</taxon>
        <taxon>ecological metagenomes</taxon>
    </lineage>
</organism>
<reference evidence="3" key="1">
    <citation type="submission" date="2016-10" db="EMBL/GenBank/DDBJ databases">
        <authorList>
            <person name="de Groot N.N."/>
        </authorList>
    </citation>
    <scope>NUCLEOTIDE SEQUENCE</scope>
</reference>
<dbReference type="InterPro" id="IPR055342">
    <property type="entry name" value="MreC_beta-barrel_core"/>
</dbReference>
<evidence type="ECO:0000313" key="3">
    <source>
        <dbReference type="EMBL" id="SFV91124.1"/>
    </source>
</evidence>
<accession>A0A1W1EAZ8</accession>
<dbReference type="AlphaFoldDB" id="A0A1W1EAZ8"/>
<feature type="domain" description="Rod shape-determining protein MreC beta-barrel core" evidence="2">
    <location>
        <begin position="158"/>
        <end position="243"/>
    </location>
</feature>